<protein>
    <recommendedName>
        <fullName evidence="3">Ribose-5-phosphate isomerase</fullName>
    </recommendedName>
</protein>
<dbReference type="EMBL" id="JBEPLO010000014">
    <property type="protein sequence ID" value="MET3558308.1"/>
    <property type="molecule type" value="Genomic_DNA"/>
</dbReference>
<dbReference type="InterPro" id="IPR038226">
    <property type="entry name" value="LMG18311-like_sf"/>
</dbReference>
<evidence type="ECO:0000313" key="2">
    <source>
        <dbReference type="Proteomes" id="UP001549122"/>
    </source>
</evidence>
<gene>
    <name evidence="1" type="ORF">ABID29_001430</name>
</gene>
<keyword evidence="2" id="KW-1185">Reference proteome</keyword>
<dbReference type="Proteomes" id="UP001549122">
    <property type="component" value="Unassembled WGS sequence"/>
</dbReference>
<accession>A0ABV2FIB8</accession>
<comment type="caution">
    <text evidence="1">The sequence shown here is derived from an EMBL/GenBank/DDBJ whole genome shotgun (WGS) entry which is preliminary data.</text>
</comment>
<evidence type="ECO:0008006" key="3">
    <source>
        <dbReference type="Google" id="ProtNLM"/>
    </source>
</evidence>
<dbReference type="Pfam" id="PF08860">
    <property type="entry name" value="DUF1827"/>
    <property type="match status" value="1"/>
</dbReference>
<organism evidence="1 2">
    <name type="scientific">Streptococcus rupicaprae</name>
    <dbReference type="NCBI Taxonomy" id="759619"/>
    <lineage>
        <taxon>Bacteria</taxon>
        <taxon>Bacillati</taxon>
        <taxon>Bacillota</taxon>
        <taxon>Bacilli</taxon>
        <taxon>Lactobacillales</taxon>
        <taxon>Streptococcaceae</taxon>
        <taxon>Streptococcus</taxon>
    </lineage>
</organism>
<dbReference type="RefSeq" id="WP_354365419.1">
    <property type="nucleotide sequence ID" value="NZ_JBEPLO010000014.1"/>
</dbReference>
<reference evidence="1 2" key="1">
    <citation type="submission" date="2024-06" db="EMBL/GenBank/DDBJ databases">
        <title>Genomic Encyclopedia of Type Strains, Phase IV (KMG-IV): sequencing the most valuable type-strain genomes for metagenomic binning, comparative biology and taxonomic classification.</title>
        <authorList>
            <person name="Goeker M."/>
        </authorList>
    </citation>
    <scope>NUCLEOTIDE SEQUENCE [LARGE SCALE GENOMIC DNA]</scope>
    <source>
        <strain evidence="1 2">DSM 28303</strain>
    </source>
</reference>
<dbReference type="Gene3D" id="3.40.1720.10">
    <property type="entry name" value="Streptococcus thermophilus LMG 18311 protein like"/>
    <property type="match status" value="1"/>
</dbReference>
<proteinExistence type="predicted"/>
<sequence length="100" mass="11470">MKLINTTNSHAELVTKQLENTDATLVETYSAGNTDVIFTQAPTHYELLITNKHRAIRQDEVEKIRAFFLKRKIDTDRIDQSKIQTLICPTLIEMSIPIVN</sequence>
<dbReference type="InterPro" id="IPR014959">
    <property type="entry name" value="DUF1827"/>
</dbReference>
<name>A0ABV2FIB8_9STRE</name>
<evidence type="ECO:0000313" key="1">
    <source>
        <dbReference type="EMBL" id="MET3558308.1"/>
    </source>
</evidence>